<keyword evidence="2" id="KW-1185">Reference proteome</keyword>
<feature type="non-terminal residue" evidence="1">
    <location>
        <position position="502"/>
    </location>
</feature>
<dbReference type="CDD" id="cd16021">
    <property type="entry name" value="ALP_like"/>
    <property type="match status" value="1"/>
</dbReference>
<dbReference type="InterPro" id="IPR004245">
    <property type="entry name" value="DUF229"/>
</dbReference>
<protein>
    <submittedName>
        <fullName evidence="1">Uncharacterized protein</fullName>
    </submittedName>
</protein>
<sequence length="502" mass="57890">CTYEVIKRVSENEVSYADPVEFTAVVRPYADFVRVICKLLSSSKKNQTYKALHALVLEKPELERRLNERLLQRLRNRTSTEKNETEDPSYMNVVMIGVDTVSRFNMMRHMTRTRHFLLDNMGAVELTNYNKGSYEKSFFDDLDIRFLWDEFAQQGYRTLYAEDHPGISIFNYEKKGFKRAPAHYYNRPMEIAKERDGSLFSDSRHCFGGEPQDELILKYSLAFQRLFRDRPHFAFTFLTGSTHGSDLNSPSQVDDYHARHLSSLAEEGLLNNTLLIFFSDHGIRWGEFRSTPLGKLEDVRPFMFLVFPEWFRTNHRDKMQRVQQNAARLTTPTDIYATLLDALYLNGSDPFLHKRPKHHGVSLFDEIPENRSCEQAGIPPPYCVCLNERPLNTSSALEAGEALVGKLNAVLEHVRTECHVLQLHDVIEAAEVDEGAQYNWYAKTNCQRTNTPTSLYRVVVETRPGNGRFEALLSRCDTSSKLEQQGQINRLTMYGDTSSCVS</sequence>
<feature type="non-terminal residue" evidence="1">
    <location>
        <position position="1"/>
    </location>
</feature>
<organism evidence="1 2">
    <name type="scientific">Batillaria attramentaria</name>
    <dbReference type="NCBI Taxonomy" id="370345"/>
    <lineage>
        <taxon>Eukaryota</taxon>
        <taxon>Metazoa</taxon>
        <taxon>Spiralia</taxon>
        <taxon>Lophotrochozoa</taxon>
        <taxon>Mollusca</taxon>
        <taxon>Gastropoda</taxon>
        <taxon>Caenogastropoda</taxon>
        <taxon>Sorbeoconcha</taxon>
        <taxon>Cerithioidea</taxon>
        <taxon>Batillariidae</taxon>
        <taxon>Batillaria</taxon>
    </lineage>
</organism>
<name>A0ABD0K5L4_9CAEN</name>
<evidence type="ECO:0000313" key="2">
    <source>
        <dbReference type="Proteomes" id="UP001519460"/>
    </source>
</evidence>
<evidence type="ECO:0000313" key="1">
    <source>
        <dbReference type="EMBL" id="KAK7482616.1"/>
    </source>
</evidence>
<dbReference type="Pfam" id="PF02995">
    <property type="entry name" value="DUF229"/>
    <property type="match status" value="2"/>
</dbReference>
<accession>A0ABD0K5L4</accession>
<proteinExistence type="predicted"/>
<dbReference type="EMBL" id="JACVVK020000241">
    <property type="protein sequence ID" value="KAK7482616.1"/>
    <property type="molecule type" value="Genomic_DNA"/>
</dbReference>
<comment type="caution">
    <text evidence="1">The sequence shown here is derived from an EMBL/GenBank/DDBJ whole genome shotgun (WGS) entry which is preliminary data.</text>
</comment>
<dbReference type="SUPFAM" id="SSF53649">
    <property type="entry name" value="Alkaline phosphatase-like"/>
    <property type="match status" value="1"/>
</dbReference>
<dbReference type="PANTHER" id="PTHR10974:SF1">
    <property type="entry name" value="FI08016P-RELATED"/>
    <property type="match status" value="1"/>
</dbReference>
<dbReference type="Proteomes" id="UP001519460">
    <property type="component" value="Unassembled WGS sequence"/>
</dbReference>
<dbReference type="Gene3D" id="3.40.720.10">
    <property type="entry name" value="Alkaline Phosphatase, subunit A"/>
    <property type="match status" value="1"/>
</dbReference>
<dbReference type="InterPro" id="IPR017850">
    <property type="entry name" value="Alkaline_phosphatase_core_sf"/>
</dbReference>
<dbReference type="FunFam" id="3.40.720.10:FF:000017">
    <property type="entry name" value="Predicted protein"/>
    <property type="match status" value="1"/>
</dbReference>
<reference evidence="1 2" key="1">
    <citation type="journal article" date="2023" name="Sci. Data">
        <title>Genome assembly of the Korean intertidal mud-creeper Batillaria attramentaria.</title>
        <authorList>
            <person name="Patra A.K."/>
            <person name="Ho P.T."/>
            <person name="Jun S."/>
            <person name="Lee S.J."/>
            <person name="Kim Y."/>
            <person name="Won Y.J."/>
        </authorList>
    </citation>
    <scope>NUCLEOTIDE SEQUENCE [LARGE SCALE GENOMIC DNA]</scope>
    <source>
        <strain evidence="1">Wonlab-2016</strain>
    </source>
</reference>
<gene>
    <name evidence="1" type="ORF">BaRGS_00026115</name>
</gene>
<dbReference type="PANTHER" id="PTHR10974">
    <property type="entry name" value="FI08016P-RELATED"/>
    <property type="match status" value="1"/>
</dbReference>
<dbReference type="AlphaFoldDB" id="A0ABD0K5L4"/>